<dbReference type="Gene3D" id="3.90.226.10">
    <property type="entry name" value="2-enoyl-CoA Hydratase, Chain A, domain 1"/>
    <property type="match status" value="1"/>
</dbReference>
<dbReference type="SUPFAM" id="SSF52096">
    <property type="entry name" value="ClpP/crotonase"/>
    <property type="match status" value="1"/>
</dbReference>
<dbReference type="InterPro" id="IPR029045">
    <property type="entry name" value="ClpP/crotonase-like_dom_sf"/>
</dbReference>
<sequence>MTYETVLVATQGPVGIITLNRPEALNALNHQITSELSHAAAAFDADGDIGAIVITGSDKAFAAGADIKEIKDKTFAEVYEEQLITATWEGVSRVRKPTIAAVSGHAIGGGCELALMCDIIVASQTARFALPETTIGIIPGAGGTQRLTRIVGKAVAMDMILTGRALSAAEAQALGLVSRVVPAGTHVAEAVAIAAQISTSSRPVVRLAKEAVTQAYETHLQEGLYVERRLLYATFALEDRREGMNAFAEKRRPTFRGL</sequence>
<comment type="caution">
    <text evidence="4">The sequence shown here is derived from an EMBL/GenBank/DDBJ whole genome shotgun (WGS) entry which is preliminary data.</text>
</comment>
<reference evidence="4 5" key="1">
    <citation type="submission" date="2024-02" db="EMBL/GenBank/DDBJ databases">
        <title>Expansion and revision of Xanthobacter and proposal of Roseixanthobacter gen. nov.</title>
        <authorList>
            <person name="Soltysiak M.P.M."/>
            <person name="Jalihal A."/>
            <person name="Ory A."/>
            <person name="Chrisophersen C."/>
            <person name="Lee A.D."/>
            <person name="Boulton J."/>
            <person name="Springer M."/>
        </authorList>
    </citation>
    <scope>NUCLEOTIDE SEQUENCE [LARGE SCALE GENOMIC DNA]</scope>
    <source>
        <strain evidence="4 5">CB5</strain>
    </source>
</reference>
<dbReference type="PROSITE" id="PS00166">
    <property type="entry name" value="ENOYL_COA_HYDRATASE"/>
    <property type="match status" value="1"/>
</dbReference>
<organism evidence="4 5">
    <name type="scientific">Xanthobacter aminoxidans</name>
    <dbReference type="NCBI Taxonomy" id="186280"/>
    <lineage>
        <taxon>Bacteria</taxon>
        <taxon>Pseudomonadati</taxon>
        <taxon>Pseudomonadota</taxon>
        <taxon>Alphaproteobacteria</taxon>
        <taxon>Hyphomicrobiales</taxon>
        <taxon>Xanthobacteraceae</taxon>
        <taxon>Xanthobacter</taxon>
    </lineage>
</organism>
<evidence type="ECO:0000313" key="4">
    <source>
        <dbReference type="EMBL" id="MFG1254365.1"/>
    </source>
</evidence>
<dbReference type="InterPro" id="IPR018376">
    <property type="entry name" value="Enoyl-CoA_hyd/isom_CS"/>
</dbReference>
<evidence type="ECO:0000313" key="5">
    <source>
        <dbReference type="Proteomes" id="UP001604043"/>
    </source>
</evidence>
<keyword evidence="5" id="KW-1185">Reference proteome</keyword>
<dbReference type="PANTHER" id="PTHR11941:SF54">
    <property type="entry name" value="ENOYL-COA HYDRATASE, MITOCHONDRIAL"/>
    <property type="match status" value="1"/>
</dbReference>
<evidence type="ECO:0000256" key="3">
    <source>
        <dbReference type="RuleBase" id="RU003707"/>
    </source>
</evidence>
<comment type="similarity">
    <text evidence="1 3">Belongs to the enoyl-CoA hydratase/isomerase family.</text>
</comment>
<dbReference type="Pfam" id="PF00378">
    <property type="entry name" value="ECH_1"/>
    <property type="match status" value="1"/>
</dbReference>
<dbReference type="PANTHER" id="PTHR11941">
    <property type="entry name" value="ENOYL-COA HYDRATASE-RELATED"/>
    <property type="match status" value="1"/>
</dbReference>
<dbReference type="RefSeq" id="WP_394007413.1">
    <property type="nucleotide sequence ID" value="NZ_JBAFUR010000006.1"/>
</dbReference>
<dbReference type="Proteomes" id="UP001604043">
    <property type="component" value="Unassembled WGS sequence"/>
</dbReference>
<dbReference type="Gene3D" id="1.10.12.10">
    <property type="entry name" value="Lyase 2-enoyl-coa Hydratase, Chain A, domain 2"/>
    <property type="match status" value="1"/>
</dbReference>
<protein>
    <submittedName>
        <fullName evidence="4">Enoyl-CoA hydratase-related protein</fullName>
    </submittedName>
</protein>
<evidence type="ECO:0000256" key="2">
    <source>
        <dbReference type="ARBA" id="ARBA00023239"/>
    </source>
</evidence>
<proteinExistence type="inferred from homology"/>
<dbReference type="CDD" id="cd06558">
    <property type="entry name" value="crotonase-like"/>
    <property type="match status" value="1"/>
</dbReference>
<name>A0ABW6ZKL2_9HYPH</name>
<keyword evidence="2" id="KW-0456">Lyase</keyword>
<evidence type="ECO:0000256" key="1">
    <source>
        <dbReference type="ARBA" id="ARBA00005254"/>
    </source>
</evidence>
<accession>A0ABW6ZKL2</accession>
<dbReference type="InterPro" id="IPR014748">
    <property type="entry name" value="Enoyl-CoA_hydra_C"/>
</dbReference>
<dbReference type="InterPro" id="IPR001753">
    <property type="entry name" value="Enoyl-CoA_hydra/iso"/>
</dbReference>
<dbReference type="EMBL" id="JBAFUR010000006">
    <property type="protein sequence ID" value="MFG1254365.1"/>
    <property type="molecule type" value="Genomic_DNA"/>
</dbReference>
<gene>
    <name evidence="4" type="ORF">V5F30_19285</name>
</gene>